<gene>
    <name evidence="1" type="ORF">JKP88DRAFT_346396</name>
</gene>
<reference evidence="1" key="1">
    <citation type="submission" date="2021-02" db="EMBL/GenBank/DDBJ databases">
        <title>First Annotated Genome of the Yellow-green Alga Tribonema minus.</title>
        <authorList>
            <person name="Mahan K.M."/>
        </authorList>
    </citation>
    <scope>NUCLEOTIDE SEQUENCE</scope>
    <source>
        <strain evidence="1">UTEX B ZZ1240</strain>
    </source>
</reference>
<dbReference type="OrthoDB" id="198393at2759"/>
<dbReference type="GO" id="GO:0060271">
    <property type="term" value="P:cilium assembly"/>
    <property type="evidence" value="ECO:0007669"/>
    <property type="project" value="TreeGrafter"/>
</dbReference>
<dbReference type="GO" id="GO:0036064">
    <property type="term" value="C:ciliary basal body"/>
    <property type="evidence" value="ECO:0007669"/>
    <property type="project" value="TreeGrafter"/>
</dbReference>
<protein>
    <submittedName>
        <fullName evidence="1">Uncharacterized protein</fullName>
    </submittedName>
</protein>
<dbReference type="InterPro" id="IPR009602">
    <property type="entry name" value="CBAR/FAM92"/>
</dbReference>
<proteinExistence type="predicted"/>
<dbReference type="Gene3D" id="1.20.1270.60">
    <property type="entry name" value="Arfaptin homology (AH) domain/BAR domain"/>
    <property type="match status" value="1"/>
</dbReference>
<organism evidence="1 2">
    <name type="scientific">Tribonema minus</name>
    <dbReference type="NCBI Taxonomy" id="303371"/>
    <lineage>
        <taxon>Eukaryota</taxon>
        <taxon>Sar</taxon>
        <taxon>Stramenopiles</taxon>
        <taxon>Ochrophyta</taxon>
        <taxon>PX clade</taxon>
        <taxon>Xanthophyceae</taxon>
        <taxon>Tribonematales</taxon>
        <taxon>Tribonemataceae</taxon>
        <taxon>Tribonema</taxon>
    </lineage>
</organism>
<dbReference type="PANTHER" id="PTHR21223">
    <property type="entry name" value="CBY1-INTERACTING BAR DOMAIN-CONTAINING PROTEIN HOMOLOG"/>
    <property type="match status" value="1"/>
</dbReference>
<evidence type="ECO:0000313" key="2">
    <source>
        <dbReference type="Proteomes" id="UP000664859"/>
    </source>
</evidence>
<name>A0A836CPR2_9STRA</name>
<comment type="caution">
    <text evidence="1">The sequence shown here is derived from an EMBL/GenBank/DDBJ whole genome shotgun (WGS) entry which is preliminary data.</text>
</comment>
<dbReference type="GO" id="GO:0035869">
    <property type="term" value="C:ciliary transition zone"/>
    <property type="evidence" value="ECO:0007669"/>
    <property type="project" value="TreeGrafter"/>
</dbReference>
<evidence type="ECO:0000313" key="1">
    <source>
        <dbReference type="EMBL" id="KAG5193028.1"/>
    </source>
</evidence>
<dbReference type="EMBL" id="JAFCMP010000001">
    <property type="protein sequence ID" value="KAG5193028.1"/>
    <property type="molecule type" value="Genomic_DNA"/>
</dbReference>
<dbReference type="AlphaFoldDB" id="A0A836CPR2"/>
<accession>A0A836CPR2</accession>
<sequence>MALDDKGRMMRGRIEFFERNIHKLSKHLTTMVAQHKAGVDVGMKFSERVKDVAAQEPFADLQDRLVALSEVTERIALERKGALCDRAEQQVLAKLTEVQTRVIAPTKALLKDRDECIQSLVKAETEHDLKVQQGKATKDTPLAILELRHCLRNTEKVVDNNMELFEAQRVEDVKENIAVRNMEQVTGNSMELFEAQRMERMSRREILQEFVRCEMYYHCRALEMLAPALQHLSGVHGDVASDNIRHEMASLNTRLNYS</sequence>
<dbReference type="InterPro" id="IPR027267">
    <property type="entry name" value="AH/BAR_dom_sf"/>
</dbReference>
<dbReference type="Proteomes" id="UP000664859">
    <property type="component" value="Unassembled WGS sequence"/>
</dbReference>
<dbReference type="PANTHER" id="PTHR21223:SF2">
    <property type="entry name" value="CBY1-INTERACTING BAR DOMAIN-CONTAINING PROTEIN HOMOLOG"/>
    <property type="match status" value="1"/>
</dbReference>
<keyword evidence="2" id="KW-1185">Reference proteome</keyword>